<feature type="coiled-coil region" evidence="1">
    <location>
        <begin position="69"/>
        <end position="96"/>
    </location>
</feature>
<comment type="caution">
    <text evidence="2">The sequence shown here is derived from an EMBL/GenBank/DDBJ whole genome shotgun (WGS) entry which is preliminary data.</text>
</comment>
<reference evidence="2" key="2">
    <citation type="submission" date="2020-09" db="EMBL/GenBank/DDBJ databases">
        <authorList>
            <person name="Sun Q."/>
            <person name="Zhou Y."/>
        </authorList>
    </citation>
    <scope>NUCLEOTIDE SEQUENCE</scope>
    <source>
        <strain evidence="2">CGMCC 1.16134</strain>
    </source>
</reference>
<dbReference type="EMBL" id="BMKR01000006">
    <property type="protein sequence ID" value="GGF72426.1"/>
    <property type="molecule type" value="Genomic_DNA"/>
</dbReference>
<protein>
    <submittedName>
        <fullName evidence="2">Uncharacterized protein</fullName>
    </submittedName>
</protein>
<dbReference type="RefSeq" id="WP_189023832.1">
    <property type="nucleotide sequence ID" value="NZ_BMKR01000006.1"/>
</dbReference>
<evidence type="ECO:0000256" key="1">
    <source>
        <dbReference type="SAM" id="Coils"/>
    </source>
</evidence>
<reference evidence="2" key="1">
    <citation type="journal article" date="2014" name="Int. J. Syst. Evol. Microbiol.">
        <title>Complete genome sequence of Corynebacterium casei LMG S-19264T (=DSM 44701T), isolated from a smear-ripened cheese.</title>
        <authorList>
            <consortium name="US DOE Joint Genome Institute (JGI-PGF)"/>
            <person name="Walter F."/>
            <person name="Albersmeier A."/>
            <person name="Kalinowski J."/>
            <person name="Ruckert C."/>
        </authorList>
    </citation>
    <scope>NUCLEOTIDE SEQUENCE</scope>
    <source>
        <strain evidence="2">CGMCC 1.16134</strain>
    </source>
</reference>
<dbReference type="Proteomes" id="UP000637643">
    <property type="component" value="Unassembled WGS sequence"/>
</dbReference>
<proteinExistence type="predicted"/>
<sequence length="111" mass="12832">MNLTTKQVKHIRYGTGTVLSHTDGRLTITFADVTGTKSFMYPEAFEQYLSIADPLLHEEILLDLKLKAEQTAKEKIRQEQCRLEEIQRLAEEKLALQKKSRRKPSQSKKKS</sequence>
<accession>A0A917C848</accession>
<keyword evidence="1" id="KW-0175">Coiled coil</keyword>
<evidence type="ECO:0000313" key="3">
    <source>
        <dbReference type="Proteomes" id="UP000637643"/>
    </source>
</evidence>
<keyword evidence="3" id="KW-1185">Reference proteome</keyword>
<evidence type="ECO:0000313" key="2">
    <source>
        <dbReference type="EMBL" id="GGF72426.1"/>
    </source>
</evidence>
<organism evidence="2 3">
    <name type="scientific">Paenibacillus albidus</name>
    <dbReference type="NCBI Taxonomy" id="2041023"/>
    <lineage>
        <taxon>Bacteria</taxon>
        <taxon>Bacillati</taxon>
        <taxon>Bacillota</taxon>
        <taxon>Bacilli</taxon>
        <taxon>Bacillales</taxon>
        <taxon>Paenibacillaceae</taxon>
        <taxon>Paenibacillus</taxon>
    </lineage>
</organism>
<name>A0A917C848_9BACL</name>
<gene>
    <name evidence="2" type="ORF">GCM10010912_16940</name>
</gene>
<dbReference type="AlphaFoldDB" id="A0A917C848"/>